<sequence>MYTELEELKQQCHEEILRLEKQIKIARGRIARGRFPFRFDAKAVIQKAEVKIEKIQSLLVKLESLSEQITPVVNDLKEIVGLNKVE</sequence>
<dbReference type="OrthoDB" id="1787365at2"/>
<feature type="coiled-coil region" evidence="1">
    <location>
        <begin position="2"/>
        <end position="65"/>
    </location>
</feature>
<accession>F6DNZ2</accession>
<dbReference type="Proteomes" id="UP000009234">
    <property type="component" value="Chromosome"/>
</dbReference>
<evidence type="ECO:0000256" key="1">
    <source>
        <dbReference type="SAM" id="Coils"/>
    </source>
</evidence>
<reference evidence="2 3" key="2">
    <citation type="journal article" date="2012" name="Stand. Genomic Sci.">
        <title>Complete genome sequence of the sulfate-reducing firmicute Desulfotomaculum ruminis type strain (DL(T)).</title>
        <authorList>
            <person name="Spring S."/>
            <person name="Visser M."/>
            <person name="Lu M."/>
            <person name="Copeland A."/>
            <person name="Lapidus A."/>
            <person name="Lucas S."/>
            <person name="Cheng J.F."/>
            <person name="Han C."/>
            <person name="Tapia R."/>
            <person name="Goodwin L.A."/>
            <person name="Pitluck S."/>
            <person name="Ivanova N."/>
            <person name="Land M."/>
            <person name="Hauser L."/>
            <person name="Larimer F."/>
            <person name="Rohde M."/>
            <person name="Goker M."/>
            <person name="Detter J.C."/>
            <person name="Kyrpides N.C."/>
            <person name="Woyke T."/>
            <person name="Schaap P.J."/>
            <person name="Plugge C.M."/>
            <person name="Muyzer G."/>
            <person name="Kuever J."/>
            <person name="Pereira I.A."/>
            <person name="Parshina S.N."/>
            <person name="Bernier-Latmani R."/>
            <person name="Stams A.J."/>
            <person name="Klenk H.P."/>
        </authorList>
    </citation>
    <scope>NUCLEOTIDE SEQUENCE [LARGE SCALE GENOMIC DNA]</scope>
    <source>
        <strain evidence="3">ATCC 23193 / DSM 2154 / NCIB 8452 / DL</strain>
    </source>
</reference>
<protein>
    <submittedName>
        <fullName evidence="2">Uncharacterized protein</fullName>
    </submittedName>
</protein>
<proteinExistence type="predicted"/>
<name>F6DNZ2_DESRL</name>
<gene>
    <name evidence="2" type="ordered locus">Desru_2478</name>
</gene>
<dbReference type="EMBL" id="CP002780">
    <property type="protein sequence ID" value="AEG60711.1"/>
    <property type="molecule type" value="Genomic_DNA"/>
</dbReference>
<keyword evidence="3" id="KW-1185">Reference proteome</keyword>
<evidence type="ECO:0000313" key="2">
    <source>
        <dbReference type="EMBL" id="AEG60711.1"/>
    </source>
</evidence>
<organism evidence="2 3">
    <name type="scientific">Desulforamulus ruminis (strain ATCC 23193 / DSM 2154 / NCIMB 8452 / DL)</name>
    <name type="common">Desulfotomaculum ruminis</name>
    <dbReference type="NCBI Taxonomy" id="696281"/>
    <lineage>
        <taxon>Bacteria</taxon>
        <taxon>Bacillati</taxon>
        <taxon>Bacillota</taxon>
        <taxon>Clostridia</taxon>
        <taxon>Eubacteriales</taxon>
        <taxon>Peptococcaceae</taxon>
        <taxon>Desulforamulus</taxon>
    </lineage>
</organism>
<reference evidence="3" key="1">
    <citation type="submission" date="2011-05" db="EMBL/GenBank/DDBJ databases">
        <title>Complete sequence of Desulfotomaculum ruminis DSM 2154.</title>
        <authorList>
            <person name="Lucas S."/>
            <person name="Copeland A."/>
            <person name="Lapidus A."/>
            <person name="Cheng J.-F."/>
            <person name="Goodwin L."/>
            <person name="Pitluck S."/>
            <person name="Lu M."/>
            <person name="Detter J.C."/>
            <person name="Han C."/>
            <person name="Tapia R."/>
            <person name="Land M."/>
            <person name="Hauser L."/>
            <person name="Kyrpides N."/>
            <person name="Ivanova N."/>
            <person name="Mikhailova N."/>
            <person name="Pagani I."/>
            <person name="Stams A.J.M."/>
            <person name="Plugge C.M."/>
            <person name="Muyzer G."/>
            <person name="Kuever J."/>
            <person name="Parshina S.N."/>
            <person name="Ivanova A.E."/>
            <person name="Nazina T.N."/>
            <person name="Brambilla E."/>
            <person name="Spring S."/>
            <person name="Klenk H.-P."/>
            <person name="Woyke T."/>
        </authorList>
    </citation>
    <scope>NUCLEOTIDE SEQUENCE [LARGE SCALE GENOMIC DNA]</scope>
    <source>
        <strain evidence="3">ATCC 23193 / DSM 2154 / NCIB 8452 / DL</strain>
    </source>
</reference>
<keyword evidence="1" id="KW-0175">Coiled coil</keyword>
<dbReference type="AlphaFoldDB" id="F6DNZ2"/>
<dbReference type="KEGG" id="dru:Desru_2478"/>
<evidence type="ECO:0000313" key="3">
    <source>
        <dbReference type="Proteomes" id="UP000009234"/>
    </source>
</evidence>
<dbReference type="HOGENOM" id="CLU_2537066_0_0_9"/>